<organism evidence="1 2">
    <name type="scientific">Nocardia cyriacigeorgica</name>
    <dbReference type="NCBI Taxonomy" id="135487"/>
    <lineage>
        <taxon>Bacteria</taxon>
        <taxon>Bacillati</taxon>
        <taxon>Actinomycetota</taxon>
        <taxon>Actinomycetes</taxon>
        <taxon>Mycobacteriales</taxon>
        <taxon>Nocardiaceae</taxon>
        <taxon>Nocardia</taxon>
    </lineage>
</organism>
<evidence type="ECO:0008006" key="3">
    <source>
        <dbReference type="Google" id="ProtNLM"/>
    </source>
</evidence>
<proteinExistence type="predicted"/>
<evidence type="ECO:0000313" key="1">
    <source>
        <dbReference type="EMBL" id="VFA97449.1"/>
    </source>
</evidence>
<sequence>MERLPYIDEHARSVDANRERTWKALLKVVCKDPADPSTVPGGFALEHADPPRRLALTGSHPFSRYSLTFELDDDGPRHTVVRAITRAEFPGLAGSIYRALVIGTGGHKLVVRRMLARIVAAA</sequence>
<dbReference type="Proteomes" id="UP000290439">
    <property type="component" value="Chromosome"/>
</dbReference>
<protein>
    <recommendedName>
        <fullName evidence="3">DUF2867 domain-containing protein</fullName>
    </recommendedName>
</protein>
<accession>A0A4U8VY93</accession>
<dbReference type="RefSeq" id="WP_130916327.1">
    <property type="nucleotide sequence ID" value="NZ_JADLPI010000010.1"/>
</dbReference>
<dbReference type="EMBL" id="LR215973">
    <property type="protein sequence ID" value="VFA97449.1"/>
    <property type="molecule type" value="Genomic_DNA"/>
</dbReference>
<gene>
    <name evidence="1" type="ORF">NCTC10797_01212</name>
</gene>
<dbReference type="SUPFAM" id="SSF55961">
    <property type="entry name" value="Bet v1-like"/>
    <property type="match status" value="1"/>
</dbReference>
<reference evidence="1 2" key="1">
    <citation type="submission" date="2019-02" db="EMBL/GenBank/DDBJ databases">
        <authorList>
            <consortium name="Pathogen Informatics"/>
        </authorList>
    </citation>
    <scope>NUCLEOTIDE SEQUENCE [LARGE SCALE GENOMIC DNA]</scope>
    <source>
        <strain evidence="1 2">3012STDY6756504</strain>
    </source>
</reference>
<name>A0A4U8VY93_9NOCA</name>
<evidence type="ECO:0000313" key="2">
    <source>
        <dbReference type="Proteomes" id="UP000290439"/>
    </source>
</evidence>
<dbReference type="AlphaFoldDB" id="A0A4U8VY93"/>